<accession>A0A1H9QFK4</accession>
<protein>
    <submittedName>
        <fullName evidence="1">Uncharacterized protein</fullName>
    </submittedName>
</protein>
<dbReference type="STRING" id="64702.SAMN05443377_10381"/>
<gene>
    <name evidence="1" type="ORF">SAMN05443377_10381</name>
</gene>
<name>A0A1H9QFK4_9ACTN</name>
<reference evidence="1 2" key="1">
    <citation type="submission" date="2016-10" db="EMBL/GenBank/DDBJ databases">
        <authorList>
            <person name="de Groot N.N."/>
        </authorList>
    </citation>
    <scope>NUCLEOTIDE SEQUENCE [LARGE SCALE GENOMIC DNA]</scope>
    <source>
        <strain evidence="1 2">DSM 16859</strain>
    </source>
</reference>
<evidence type="ECO:0000313" key="2">
    <source>
        <dbReference type="Proteomes" id="UP000198815"/>
    </source>
</evidence>
<dbReference type="AlphaFoldDB" id="A0A1H9QFK4"/>
<proteinExistence type="predicted"/>
<sequence length="54" mass="6538">MKSDPLYRARRTLLAEARLLTEIQKLARTLTQRATEVFSYVDWPSARTFFWRLY</sequence>
<dbReference type="Proteomes" id="UP000198815">
    <property type="component" value="Unassembled WGS sequence"/>
</dbReference>
<dbReference type="EMBL" id="FOGZ01000003">
    <property type="protein sequence ID" value="SER59197.1"/>
    <property type="molecule type" value="Genomic_DNA"/>
</dbReference>
<organism evidence="1 2">
    <name type="scientific">Propionibacterium cyclohexanicum</name>
    <dbReference type="NCBI Taxonomy" id="64702"/>
    <lineage>
        <taxon>Bacteria</taxon>
        <taxon>Bacillati</taxon>
        <taxon>Actinomycetota</taxon>
        <taxon>Actinomycetes</taxon>
        <taxon>Propionibacteriales</taxon>
        <taxon>Propionibacteriaceae</taxon>
        <taxon>Propionibacterium</taxon>
    </lineage>
</organism>
<dbReference type="RefSeq" id="WP_177170022.1">
    <property type="nucleotide sequence ID" value="NZ_FOGZ01000003.1"/>
</dbReference>
<keyword evidence="2" id="KW-1185">Reference proteome</keyword>
<evidence type="ECO:0000313" key="1">
    <source>
        <dbReference type="EMBL" id="SER59197.1"/>
    </source>
</evidence>